<evidence type="ECO:0000256" key="1">
    <source>
        <dbReference type="ARBA" id="ARBA00022741"/>
    </source>
</evidence>
<dbReference type="InterPro" id="IPR014001">
    <property type="entry name" value="Helicase_ATP-bd"/>
</dbReference>
<dbReference type="OrthoDB" id="9374788at2759"/>
<keyword evidence="3" id="KW-0347">Helicase</keyword>
<dbReference type="SMART" id="SM00490">
    <property type="entry name" value="HELICc"/>
    <property type="match status" value="1"/>
</dbReference>
<feature type="region of interest" description="Disordered" evidence="5">
    <location>
        <begin position="208"/>
        <end position="227"/>
    </location>
</feature>
<dbReference type="CDD" id="cd18791">
    <property type="entry name" value="SF2_C_RHA"/>
    <property type="match status" value="1"/>
</dbReference>
<dbReference type="FunFam" id="3.40.50.300:FF:000725">
    <property type="entry name" value="probable ATP-dependent RNA helicase DHX34"/>
    <property type="match status" value="1"/>
</dbReference>
<evidence type="ECO:0000256" key="2">
    <source>
        <dbReference type="ARBA" id="ARBA00022801"/>
    </source>
</evidence>
<evidence type="ECO:0000256" key="3">
    <source>
        <dbReference type="ARBA" id="ARBA00022806"/>
    </source>
</evidence>
<dbReference type="Proteomes" id="UP000288216">
    <property type="component" value="Unassembled WGS sequence"/>
</dbReference>
<sequence length="692" mass="78042">MSSQGVGGYDWSRPERRACLEDIFFRGNDFIRVGSKECRAFWSFLERYQRFQERQRERKDAEHRGEGEVVERRGEKRSGERESGRTREGKREEGSERRREEGSERRREEGRREEGREGRREEGNERRREGKGREGRREGKEGSERRREGRREEGETEKRREGRREEGREERGGKGDVRKGLFPDVPMEYDPSYRINLSVLTGDVEREGCGRRRRRGDGSGEGEIPRSERAAFRQALRHFAEFGQKQSFGRLCRLLQSRRALPVASYRARLLELVRGSPVVVVAGDTGCGKSTQVPQYLLEEWAAPGERLACTQPRRIACLSLARRVGLETLCPSSVGYHIRFESSAPPGTRLLFLTEGLLLRQIQAAGPALDRYRAIIIDEAHERHLHADFLLGVLRGLQAAQPSLRLLLMSATINVELFSRYFDGAPVLQVPGRLYPIKVIYQPIEESEEGSRERLDPGPYLRVMQAIDQQCPAEERGDLLAFLSGAAEIAAVADAARAYANLTQRWIVLPLHSGLAAMEQDKVFDIAPPGVRKCIVATNIAETSVTIDGVRFVVDSGKVKEMSYDPKTKMHRLQEFWISRASAEQRKGRAGRTGPGVCYRMYAESEYNAFAPYPVPEIQRVALDALVLQMKSMGLGDPRTFPFIEPPPPSSVETAVQYLRDQGALDSGENLTAVGSLLAQLPVDVVIGTA</sequence>
<dbReference type="Gene3D" id="1.10.10.2130">
    <property type="entry name" value="DEAH helicase family, winged-helix domain"/>
    <property type="match status" value="1"/>
</dbReference>
<feature type="domain" description="Helicase ATP-binding" evidence="6">
    <location>
        <begin position="271"/>
        <end position="433"/>
    </location>
</feature>
<feature type="non-terminal residue" evidence="8">
    <location>
        <position position="692"/>
    </location>
</feature>
<evidence type="ECO:0000313" key="9">
    <source>
        <dbReference type="Proteomes" id="UP000288216"/>
    </source>
</evidence>
<dbReference type="Pfam" id="PF04408">
    <property type="entry name" value="WHD_HA2"/>
    <property type="match status" value="1"/>
</dbReference>
<proteinExistence type="predicted"/>
<accession>A0A401Q6X9</accession>
<dbReference type="SMART" id="SM00487">
    <property type="entry name" value="DEXDc"/>
    <property type="match status" value="1"/>
</dbReference>
<dbReference type="InterPro" id="IPR042035">
    <property type="entry name" value="DEAH_win-hel_dom"/>
</dbReference>
<dbReference type="SUPFAM" id="SSF52540">
    <property type="entry name" value="P-loop containing nucleoside triphosphate hydrolases"/>
    <property type="match status" value="1"/>
</dbReference>
<dbReference type="FunFam" id="3.40.50.300:FF:000540">
    <property type="entry name" value="probable ATP-dependent RNA helicase DHX34"/>
    <property type="match status" value="1"/>
</dbReference>
<keyword evidence="1" id="KW-0547">Nucleotide-binding</keyword>
<dbReference type="GO" id="GO:0005524">
    <property type="term" value="F:ATP binding"/>
    <property type="evidence" value="ECO:0007669"/>
    <property type="project" value="UniProtKB-KW"/>
</dbReference>
<keyword evidence="9" id="KW-1185">Reference proteome</keyword>
<dbReference type="Pfam" id="PF00271">
    <property type="entry name" value="Helicase_C"/>
    <property type="match status" value="1"/>
</dbReference>
<protein>
    <recommendedName>
        <fullName evidence="10">RNA helicase</fullName>
    </recommendedName>
</protein>
<evidence type="ECO:0000256" key="5">
    <source>
        <dbReference type="SAM" id="MobiDB-lite"/>
    </source>
</evidence>
<feature type="compositionally biased region" description="Basic and acidic residues" evidence="5">
    <location>
        <begin position="53"/>
        <end position="181"/>
    </location>
</feature>
<feature type="region of interest" description="Disordered" evidence="5">
    <location>
        <begin position="53"/>
        <end position="186"/>
    </location>
</feature>
<gene>
    <name evidence="8" type="ORF">scyTo_0022763</name>
</gene>
<evidence type="ECO:0000259" key="7">
    <source>
        <dbReference type="PROSITE" id="PS51194"/>
    </source>
</evidence>
<dbReference type="InterPro" id="IPR011545">
    <property type="entry name" value="DEAD/DEAH_box_helicase_dom"/>
</dbReference>
<reference evidence="8 9" key="1">
    <citation type="journal article" date="2018" name="Nat. Ecol. Evol.">
        <title>Shark genomes provide insights into elasmobranch evolution and the origin of vertebrates.</title>
        <authorList>
            <person name="Hara Y"/>
            <person name="Yamaguchi K"/>
            <person name="Onimaru K"/>
            <person name="Kadota M"/>
            <person name="Koyanagi M"/>
            <person name="Keeley SD"/>
            <person name="Tatsumi K"/>
            <person name="Tanaka K"/>
            <person name="Motone F"/>
            <person name="Kageyama Y"/>
            <person name="Nozu R"/>
            <person name="Adachi N"/>
            <person name="Nishimura O"/>
            <person name="Nakagawa R"/>
            <person name="Tanegashima C"/>
            <person name="Kiyatake I"/>
            <person name="Matsumoto R"/>
            <person name="Murakumo K"/>
            <person name="Nishida K"/>
            <person name="Terakita A"/>
            <person name="Kuratani S"/>
            <person name="Sato K"/>
            <person name="Hyodo S Kuraku.S."/>
        </authorList>
    </citation>
    <scope>NUCLEOTIDE SEQUENCE [LARGE SCALE GENOMIC DNA]</scope>
</reference>
<dbReference type="AlphaFoldDB" id="A0A401Q6X9"/>
<evidence type="ECO:0000256" key="4">
    <source>
        <dbReference type="ARBA" id="ARBA00022840"/>
    </source>
</evidence>
<dbReference type="InterPro" id="IPR027417">
    <property type="entry name" value="P-loop_NTPase"/>
</dbReference>
<dbReference type="GO" id="GO:0003723">
    <property type="term" value="F:RNA binding"/>
    <property type="evidence" value="ECO:0007669"/>
    <property type="project" value="TreeGrafter"/>
</dbReference>
<evidence type="ECO:0000259" key="6">
    <source>
        <dbReference type="PROSITE" id="PS51192"/>
    </source>
</evidence>
<dbReference type="PROSITE" id="PS51194">
    <property type="entry name" value="HELICASE_CTER"/>
    <property type="match status" value="1"/>
</dbReference>
<dbReference type="Pfam" id="PF00270">
    <property type="entry name" value="DEAD"/>
    <property type="match status" value="1"/>
</dbReference>
<feature type="domain" description="Helicase C-terminal" evidence="7">
    <location>
        <begin position="468"/>
        <end position="636"/>
    </location>
</feature>
<dbReference type="PANTHER" id="PTHR18934:SF221">
    <property type="entry name" value="ATP-DEPENDENT RNA HELICASE DHX34-RELATED"/>
    <property type="match status" value="1"/>
</dbReference>
<name>A0A401Q6X9_SCYTO</name>
<keyword evidence="4" id="KW-0067">ATP-binding</keyword>
<dbReference type="PANTHER" id="PTHR18934">
    <property type="entry name" value="ATP-DEPENDENT RNA HELICASE"/>
    <property type="match status" value="1"/>
</dbReference>
<dbReference type="Gene3D" id="3.40.50.300">
    <property type="entry name" value="P-loop containing nucleotide triphosphate hydrolases"/>
    <property type="match status" value="2"/>
</dbReference>
<dbReference type="GO" id="GO:0004386">
    <property type="term" value="F:helicase activity"/>
    <property type="evidence" value="ECO:0007669"/>
    <property type="project" value="UniProtKB-KW"/>
</dbReference>
<evidence type="ECO:0000313" key="8">
    <source>
        <dbReference type="EMBL" id="GCB81154.1"/>
    </source>
</evidence>
<dbReference type="PROSITE" id="PS51192">
    <property type="entry name" value="HELICASE_ATP_BIND_1"/>
    <property type="match status" value="1"/>
</dbReference>
<dbReference type="STRING" id="75743.A0A401Q6X9"/>
<evidence type="ECO:0008006" key="10">
    <source>
        <dbReference type="Google" id="ProtNLM"/>
    </source>
</evidence>
<dbReference type="GO" id="GO:0016787">
    <property type="term" value="F:hydrolase activity"/>
    <property type="evidence" value="ECO:0007669"/>
    <property type="project" value="UniProtKB-KW"/>
</dbReference>
<dbReference type="InterPro" id="IPR001650">
    <property type="entry name" value="Helicase_C-like"/>
</dbReference>
<dbReference type="InterPro" id="IPR048333">
    <property type="entry name" value="HA2_WH"/>
</dbReference>
<dbReference type="EMBL" id="BFAA01023922">
    <property type="protein sequence ID" value="GCB81154.1"/>
    <property type="molecule type" value="Genomic_DNA"/>
</dbReference>
<comment type="caution">
    <text evidence="8">The sequence shown here is derived from an EMBL/GenBank/DDBJ whole genome shotgun (WGS) entry which is preliminary data.</text>
</comment>
<keyword evidence="2" id="KW-0378">Hydrolase</keyword>
<organism evidence="8 9">
    <name type="scientific">Scyliorhinus torazame</name>
    <name type="common">Cloudy catshark</name>
    <name type="synonym">Catulus torazame</name>
    <dbReference type="NCBI Taxonomy" id="75743"/>
    <lineage>
        <taxon>Eukaryota</taxon>
        <taxon>Metazoa</taxon>
        <taxon>Chordata</taxon>
        <taxon>Craniata</taxon>
        <taxon>Vertebrata</taxon>
        <taxon>Chondrichthyes</taxon>
        <taxon>Elasmobranchii</taxon>
        <taxon>Galeomorphii</taxon>
        <taxon>Galeoidea</taxon>
        <taxon>Carcharhiniformes</taxon>
        <taxon>Scyliorhinidae</taxon>
        <taxon>Scyliorhinus</taxon>
    </lineage>
</organism>